<evidence type="ECO:0000313" key="3">
    <source>
        <dbReference type="EMBL" id="KAK7721615.1"/>
    </source>
</evidence>
<dbReference type="Proteomes" id="UP001430848">
    <property type="component" value="Unassembled WGS sequence"/>
</dbReference>
<feature type="region of interest" description="Disordered" evidence="1">
    <location>
        <begin position="186"/>
        <end position="211"/>
    </location>
</feature>
<gene>
    <name evidence="3" type="ORF">SLS63_009521</name>
</gene>
<evidence type="ECO:0000256" key="1">
    <source>
        <dbReference type="SAM" id="MobiDB-lite"/>
    </source>
</evidence>
<keyword evidence="4" id="KW-1185">Reference proteome</keyword>
<accession>A0ABR1NZJ6</accession>
<organism evidence="3 4">
    <name type="scientific">Diaporthe eres</name>
    <name type="common">Phomopsis oblonga</name>
    <dbReference type="NCBI Taxonomy" id="83184"/>
    <lineage>
        <taxon>Eukaryota</taxon>
        <taxon>Fungi</taxon>
        <taxon>Dikarya</taxon>
        <taxon>Ascomycota</taxon>
        <taxon>Pezizomycotina</taxon>
        <taxon>Sordariomycetes</taxon>
        <taxon>Sordariomycetidae</taxon>
        <taxon>Diaporthales</taxon>
        <taxon>Diaporthaceae</taxon>
        <taxon>Diaporthe</taxon>
        <taxon>Diaporthe eres species complex</taxon>
    </lineage>
</organism>
<sequence>MALCNIPANSGSYGVGIRIAFYLQWFGMIVTSWALESDALNLRLINALTTAATSIGLVLNLESLQPVEVYIVLLLTCGTLYFTVPIYLWRLNRILSLQHFQTLCDLIVATTVTAAIELVISWNKITGANDLDSAAQLIPPVITDFLDAYPDMFDLSDLSVPRSVSGYYGMHGGDYVGDEVPPLGDDLSYMPPEPPPAAAGEAASSHRGSRGASVISEEGFIRL</sequence>
<proteinExistence type="predicted"/>
<name>A0ABR1NZJ6_DIAER</name>
<reference evidence="3 4" key="1">
    <citation type="submission" date="2024-02" db="EMBL/GenBank/DDBJ databases">
        <title>De novo assembly and annotation of 12 fungi associated with fruit tree decline syndrome in Ontario, Canada.</title>
        <authorList>
            <person name="Sulman M."/>
            <person name="Ellouze W."/>
            <person name="Ilyukhin E."/>
        </authorList>
    </citation>
    <scope>NUCLEOTIDE SEQUENCE [LARGE SCALE GENOMIC DNA]</scope>
    <source>
        <strain evidence="3 4">M169</strain>
    </source>
</reference>
<dbReference type="EMBL" id="JAKNSF020000070">
    <property type="protein sequence ID" value="KAK7721615.1"/>
    <property type="molecule type" value="Genomic_DNA"/>
</dbReference>
<feature type="compositionally biased region" description="Low complexity" evidence="1">
    <location>
        <begin position="198"/>
        <end position="211"/>
    </location>
</feature>
<feature type="transmembrane region" description="Helical" evidence="2">
    <location>
        <begin position="67"/>
        <end position="89"/>
    </location>
</feature>
<keyword evidence="2" id="KW-0472">Membrane</keyword>
<comment type="caution">
    <text evidence="3">The sequence shown here is derived from an EMBL/GenBank/DDBJ whole genome shotgun (WGS) entry which is preliminary data.</text>
</comment>
<evidence type="ECO:0000256" key="2">
    <source>
        <dbReference type="SAM" id="Phobius"/>
    </source>
</evidence>
<keyword evidence="2" id="KW-1133">Transmembrane helix</keyword>
<feature type="transmembrane region" description="Helical" evidence="2">
    <location>
        <begin position="15"/>
        <end position="35"/>
    </location>
</feature>
<evidence type="ECO:0000313" key="4">
    <source>
        <dbReference type="Proteomes" id="UP001430848"/>
    </source>
</evidence>
<protein>
    <submittedName>
        <fullName evidence="3">Uncharacterized protein</fullName>
    </submittedName>
</protein>
<keyword evidence="2" id="KW-0812">Transmembrane</keyword>